<evidence type="ECO:0000313" key="2">
    <source>
        <dbReference type="Proteomes" id="UP001180020"/>
    </source>
</evidence>
<keyword evidence="2" id="KW-1185">Reference proteome</keyword>
<name>A0AAV9C348_ACOCL</name>
<gene>
    <name evidence="1" type="primary">PXM16</name>
    <name evidence="1" type="ORF">QJS10_CPB21g01112</name>
</gene>
<comment type="caution">
    <text evidence="1">The sequence shown here is derived from an EMBL/GenBank/DDBJ whole genome shotgun (WGS) entry which is preliminary data.</text>
</comment>
<sequence length="51" mass="5915">MYYCSLILEDHSWPWIEELEVLPHLRAGDLAIFFPVMLANAFLECYVAGNI</sequence>
<reference evidence="1" key="2">
    <citation type="submission" date="2023-06" db="EMBL/GenBank/DDBJ databases">
        <authorList>
            <person name="Ma L."/>
            <person name="Liu K.-W."/>
            <person name="Li Z."/>
            <person name="Hsiao Y.-Y."/>
            <person name="Qi Y."/>
            <person name="Fu T."/>
            <person name="Tang G."/>
            <person name="Zhang D."/>
            <person name="Sun W.-H."/>
            <person name="Liu D.-K."/>
            <person name="Li Y."/>
            <person name="Chen G.-Z."/>
            <person name="Liu X.-D."/>
            <person name="Liao X.-Y."/>
            <person name="Jiang Y.-T."/>
            <person name="Yu X."/>
            <person name="Hao Y."/>
            <person name="Huang J."/>
            <person name="Zhao X.-W."/>
            <person name="Ke S."/>
            <person name="Chen Y.-Y."/>
            <person name="Wu W.-L."/>
            <person name="Hsu J.-L."/>
            <person name="Lin Y.-F."/>
            <person name="Huang M.-D."/>
            <person name="Li C.-Y."/>
            <person name="Huang L."/>
            <person name="Wang Z.-W."/>
            <person name="Zhao X."/>
            <person name="Zhong W.-Y."/>
            <person name="Peng D.-H."/>
            <person name="Ahmad S."/>
            <person name="Lan S."/>
            <person name="Zhang J.-S."/>
            <person name="Tsai W.-C."/>
            <person name="Van De Peer Y."/>
            <person name="Liu Z.-J."/>
        </authorList>
    </citation>
    <scope>NUCLEOTIDE SEQUENCE</scope>
    <source>
        <strain evidence="1">CP</strain>
        <tissue evidence="1">Leaves</tissue>
    </source>
</reference>
<evidence type="ECO:0000313" key="1">
    <source>
        <dbReference type="EMBL" id="KAK1283214.1"/>
    </source>
</evidence>
<accession>A0AAV9C348</accession>
<proteinExistence type="predicted"/>
<reference evidence="1" key="1">
    <citation type="journal article" date="2023" name="Nat. Commun.">
        <title>Diploid and tetraploid genomes of Acorus and the evolution of monocots.</title>
        <authorList>
            <person name="Ma L."/>
            <person name="Liu K.W."/>
            <person name="Li Z."/>
            <person name="Hsiao Y.Y."/>
            <person name="Qi Y."/>
            <person name="Fu T."/>
            <person name="Tang G.D."/>
            <person name="Zhang D."/>
            <person name="Sun W.H."/>
            <person name="Liu D.K."/>
            <person name="Li Y."/>
            <person name="Chen G.Z."/>
            <person name="Liu X.D."/>
            <person name="Liao X.Y."/>
            <person name="Jiang Y.T."/>
            <person name="Yu X."/>
            <person name="Hao Y."/>
            <person name="Huang J."/>
            <person name="Zhao X.W."/>
            <person name="Ke S."/>
            <person name="Chen Y.Y."/>
            <person name="Wu W.L."/>
            <person name="Hsu J.L."/>
            <person name="Lin Y.F."/>
            <person name="Huang M.D."/>
            <person name="Li C.Y."/>
            <person name="Huang L."/>
            <person name="Wang Z.W."/>
            <person name="Zhao X."/>
            <person name="Zhong W.Y."/>
            <person name="Peng D.H."/>
            <person name="Ahmad S."/>
            <person name="Lan S."/>
            <person name="Zhang J.S."/>
            <person name="Tsai W.C."/>
            <person name="Van de Peer Y."/>
            <person name="Liu Z.J."/>
        </authorList>
    </citation>
    <scope>NUCLEOTIDE SEQUENCE</scope>
    <source>
        <strain evidence="1">CP</strain>
    </source>
</reference>
<protein>
    <submittedName>
        <fullName evidence="1">Zinc-metallopeptidase, peroxisomal</fullName>
    </submittedName>
</protein>
<dbReference type="Gene3D" id="3.30.830.10">
    <property type="entry name" value="Metalloenzyme, LuxS/M16 peptidase-like"/>
    <property type="match status" value="1"/>
</dbReference>
<dbReference type="AlphaFoldDB" id="A0AAV9C348"/>
<organism evidence="1 2">
    <name type="scientific">Acorus calamus</name>
    <name type="common">Sweet flag</name>
    <dbReference type="NCBI Taxonomy" id="4465"/>
    <lineage>
        <taxon>Eukaryota</taxon>
        <taxon>Viridiplantae</taxon>
        <taxon>Streptophyta</taxon>
        <taxon>Embryophyta</taxon>
        <taxon>Tracheophyta</taxon>
        <taxon>Spermatophyta</taxon>
        <taxon>Magnoliopsida</taxon>
        <taxon>Liliopsida</taxon>
        <taxon>Acoraceae</taxon>
        <taxon>Acorus</taxon>
    </lineage>
</organism>
<dbReference type="EMBL" id="JAUJYO010000021">
    <property type="protein sequence ID" value="KAK1283214.1"/>
    <property type="molecule type" value="Genomic_DNA"/>
</dbReference>
<dbReference type="Proteomes" id="UP001180020">
    <property type="component" value="Unassembled WGS sequence"/>
</dbReference>